<dbReference type="CDD" id="cd02440">
    <property type="entry name" value="AdoMet_MTases"/>
    <property type="match status" value="1"/>
</dbReference>
<keyword evidence="1 5" id="KW-0489">Methyltransferase</keyword>
<evidence type="ECO:0000256" key="3">
    <source>
        <dbReference type="ARBA" id="ARBA00022691"/>
    </source>
</evidence>
<dbReference type="InterPro" id="IPR004033">
    <property type="entry name" value="UbiE/COQ5_MeTrFase"/>
</dbReference>
<feature type="domain" description="Methyltransferase" evidence="4">
    <location>
        <begin position="37"/>
        <end position="151"/>
    </location>
</feature>
<dbReference type="Gene3D" id="3.40.50.150">
    <property type="entry name" value="Vaccinia Virus protein VP39"/>
    <property type="match status" value="1"/>
</dbReference>
<dbReference type="PANTHER" id="PTHR43591:SF24">
    <property type="entry name" value="2-METHOXY-6-POLYPRENYL-1,4-BENZOQUINOL METHYLASE, MITOCHONDRIAL"/>
    <property type="match status" value="1"/>
</dbReference>
<keyword evidence="3" id="KW-0949">S-adenosyl-L-methionine</keyword>
<evidence type="ECO:0000256" key="1">
    <source>
        <dbReference type="ARBA" id="ARBA00022603"/>
    </source>
</evidence>
<dbReference type="Proteomes" id="UP000606396">
    <property type="component" value="Unassembled WGS sequence"/>
</dbReference>
<evidence type="ECO:0000313" key="5">
    <source>
        <dbReference type="EMBL" id="MBD2614377.1"/>
    </source>
</evidence>
<organism evidence="5 6">
    <name type="scientific">Nostoc punctiforme FACHB-252</name>
    <dbReference type="NCBI Taxonomy" id="1357509"/>
    <lineage>
        <taxon>Bacteria</taxon>
        <taxon>Bacillati</taxon>
        <taxon>Cyanobacteriota</taxon>
        <taxon>Cyanophyceae</taxon>
        <taxon>Nostocales</taxon>
        <taxon>Nostocaceae</taxon>
        <taxon>Nostoc</taxon>
    </lineage>
</organism>
<dbReference type="PROSITE" id="PS51608">
    <property type="entry name" value="SAM_MT_UBIE"/>
    <property type="match status" value="1"/>
</dbReference>
<dbReference type="InterPro" id="IPR029063">
    <property type="entry name" value="SAM-dependent_MTases_sf"/>
</dbReference>
<dbReference type="Pfam" id="PF13847">
    <property type="entry name" value="Methyltransf_31"/>
    <property type="match status" value="1"/>
</dbReference>
<dbReference type="PANTHER" id="PTHR43591">
    <property type="entry name" value="METHYLTRANSFERASE"/>
    <property type="match status" value="1"/>
</dbReference>
<accession>A0ABR8HG72</accession>
<sequence>MTYKQEIIAHYNGRTNYDNDFTLNRAIALLDYASPFPGQRVLDVATGTGNIAIAAAQKVGTNGSVIGIDIATELLKIAQQKIQAKNLSNVELIEVDVKVYQAEPEKFDAIYCSYAIVLFPNIPKIIENWYRFLKFGGFIAFTCSSENSYLALSIVEACAKHGITLPNLHEPLGTPERIQDVLTQAKFTQIKIHPRQMGTYLSLEKAQSKWNGQFWAHIDNPLRQLEPQKIRQIKASYDDEIAALETKQGVWHEELIYYVVARKA</sequence>
<gene>
    <name evidence="5" type="ORF">H6G94_24400</name>
</gene>
<dbReference type="GO" id="GO:0008168">
    <property type="term" value="F:methyltransferase activity"/>
    <property type="evidence" value="ECO:0007669"/>
    <property type="project" value="UniProtKB-KW"/>
</dbReference>
<dbReference type="RefSeq" id="WP_190951369.1">
    <property type="nucleotide sequence ID" value="NZ_JACJTC010000018.1"/>
</dbReference>
<keyword evidence="6" id="KW-1185">Reference proteome</keyword>
<name>A0ABR8HG72_NOSPU</name>
<dbReference type="SUPFAM" id="SSF53335">
    <property type="entry name" value="S-adenosyl-L-methionine-dependent methyltransferases"/>
    <property type="match status" value="1"/>
</dbReference>
<protein>
    <submittedName>
        <fullName evidence="5">Methyltransferase domain-containing protein</fullName>
    </submittedName>
</protein>
<evidence type="ECO:0000313" key="6">
    <source>
        <dbReference type="Proteomes" id="UP000606396"/>
    </source>
</evidence>
<dbReference type="EMBL" id="JACJTC010000018">
    <property type="protein sequence ID" value="MBD2614377.1"/>
    <property type="molecule type" value="Genomic_DNA"/>
</dbReference>
<reference evidence="5 6" key="1">
    <citation type="journal article" date="2020" name="ISME J.">
        <title>Comparative genomics reveals insights into cyanobacterial evolution and habitat adaptation.</title>
        <authorList>
            <person name="Chen M.Y."/>
            <person name="Teng W.K."/>
            <person name="Zhao L."/>
            <person name="Hu C.X."/>
            <person name="Zhou Y.K."/>
            <person name="Han B.P."/>
            <person name="Song L.R."/>
            <person name="Shu W.S."/>
        </authorList>
    </citation>
    <scope>NUCLEOTIDE SEQUENCE [LARGE SCALE GENOMIC DNA]</scope>
    <source>
        <strain evidence="5 6">FACHB-252</strain>
    </source>
</reference>
<dbReference type="GO" id="GO:0032259">
    <property type="term" value="P:methylation"/>
    <property type="evidence" value="ECO:0007669"/>
    <property type="project" value="UniProtKB-KW"/>
</dbReference>
<comment type="caution">
    <text evidence="5">The sequence shown here is derived from an EMBL/GenBank/DDBJ whole genome shotgun (WGS) entry which is preliminary data.</text>
</comment>
<evidence type="ECO:0000256" key="2">
    <source>
        <dbReference type="ARBA" id="ARBA00022679"/>
    </source>
</evidence>
<keyword evidence="2" id="KW-0808">Transferase</keyword>
<proteinExistence type="predicted"/>
<dbReference type="InterPro" id="IPR025714">
    <property type="entry name" value="Methyltranfer_dom"/>
</dbReference>
<evidence type="ECO:0000259" key="4">
    <source>
        <dbReference type="Pfam" id="PF13847"/>
    </source>
</evidence>